<evidence type="ECO:0000313" key="2">
    <source>
        <dbReference type="EMBL" id="KKY15974.1"/>
    </source>
</evidence>
<reference evidence="2 3" key="1">
    <citation type="submission" date="2015-03" db="EMBL/GenBank/DDBJ databases">
        <authorList>
            <person name="Morales-Cruz A."/>
            <person name="Amrine K.C."/>
            <person name="Cantu D."/>
        </authorList>
    </citation>
    <scope>NUCLEOTIDE SEQUENCE [LARGE SCALE GENOMIC DNA]</scope>
    <source>
        <strain evidence="2">DS831</strain>
    </source>
</reference>
<name>A0A0G2DZJ4_9PEZI</name>
<evidence type="ECO:0000256" key="1">
    <source>
        <dbReference type="SAM" id="MobiDB-lite"/>
    </source>
</evidence>
<dbReference type="EMBL" id="LAQI01000177">
    <property type="protein sequence ID" value="KKY15974.1"/>
    <property type="molecule type" value="Genomic_DNA"/>
</dbReference>
<proteinExistence type="predicted"/>
<reference evidence="2 3" key="2">
    <citation type="submission" date="2015-05" db="EMBL/GenBank/DDBJ databases">
        <title>Distinctive expansion of gene families associated with plant cell wall degradation and secondary metabolism in the genomes of grapevine trunk pathogens.</title>
        <authorList>
            <person name="Lawrence D.P."/>
            <person name="Travadon R."/>
            <person name="Rolshausen P.E."/>
            <person name="Baumgartner K."/>
        </authorList>
    </citation>
    <scope>NUCLEOTIDE SEQUENCE [LARGE SCALE GENOMIC DNA]</scope>
    <source>
        <strain evidence="2">DS831</strain>
    </source>
</reference>
<organism evidence="2 3">
    <name type="scientific">Diplodia seriata</name>
    <dbReference type="NCBI Taxonomy" id="420778"/>
    <lineage>
        <taxon>Eukaryota</taxon>
        <taxon>Fungi</taxon>
        <taxon>Dikarya</taxon>
        <taxon>Ascomycota</taxon>
        <taxon>Pezizomycotina</taxon>
        <taxon>Dothideomycetes</taxon>
        <taxon>Dothideomycetes incertae sedis</taxon>
        <taxon>Botryosphaeriales</taxon>
        <taxon>Botryosphaeriaceae</taxon>
        <taxon>Diplodia</taxon>
    </lineage>
</organism>
<accession>A0A0G2DZJ4</accession>
<gene>
    <name evidence="2" type="ORF">UCDDS831_g07358</name>
</gene>
<feature type="region of interest" description="Disordered" evidence="1">
    <location>
        <begin position="102"/>
        <end position="127"/>
    </location>
</feature>
<evidence type="ECO:0000313" key="3">
    <source>
        <dbReference type="Proteomes" id="UP000034182"/>
    </source>
</evidence>
<comment type="caution">
    <text evidence="2">The sequence shown here is derived from an EMBL/GenBank/DDBJ whole genome shotgun (WGS) entry which is preliminary data.</text>
</comment>
<dbReference type="Proteomes" id="UP000034182">
    <property type="component" value="Unassembled WGS sequence"/>
</dbReference>
<protein>
    <submittedName>
        <fullName evidence="2">Uncharacterized protein</fullName>
    </submittedName>
</protein>
<sequence length="214" mass="22458">MLRRLELRLKHKNKRWGHLNARNAFDRMLLEMPVAAPTGRGGRGGTKCMFRHLQADPAAQETGISLYPALYPVSVNCTQLVRVDVVRFYPRKGTVTSTITARASTTTTTTTSTATTTTTIGSGSSASSRAAAAASTSTSSVTTVVSSTTTSVSTTFSTLTNTFTVAAPAETAYAACAPNNTVSRVNGHPIASGAQDLLAFAEATSPRDCCEMQG</sequence>
<dbReference type="AlphaFoldDB" id="A0A0G2DZJ4"/>